<evidence type="ECO:0000256" key="1">
    <source>
        <dbReference type="ARBA" id="ARBA00022490"/>
    </source>
</evidence>
<comment type="subcellular location">
    <subcellularLocation>
        <location evidence="6">Cytoplasm</location>
    </subcellularLocation>
</comment>
<evidence type="ECO:0000256" key="5">
    <source>
        <dbReference type="ARBA" id="ARBA00022691"/>
    </source>
</evidence>
<reference evidence="7 8" key="1">
    <citation type="submission" date="2017-09" db="EMBL/GenBank/DDBJ databases">
        <title>Depth-based differentiation of microbial function through sediment-hosted aquifers and enrichment of novel symbionts in the deep terrestrial subsurface.</title>
        <authorList>
            <person name="Probst A.J."/>
            <person name="Ladd B."/>
            <person name="Jarett J.K."/>
            <person name="Geller-Mcgrath D.E."/>
            <person name="Sieber C.M."/>
            <person name="Emerson J.B."/>
            <person name="Anantharaman K."/>
            <person name="Thomas B.C."/>
            <person name="Malmstrom R."/>
            <person name="Stieglmeier M."/>
            <person name="Klingl A."/>
            <person name="Woyke T."/>
            <person name="Ryan C.M."/>
            <person name="Banfield J.F."/>
        </authorList>
    </citation>
    <scope>NUCLEOTIDE SEQUENCE [LARGE SCALE GENOMIC DNA]</scope>
    <source>
        <strain evidence="7">CG15_BIG_FIL_POST_REV_8_21_14_020_45_12</strain>
    </source>
</reference>
<feature type="binding site" evidence="6">
    <location>
        <position position="72"/>
    </location>
    <ligand>
        <name>S-adenosyl-L-methionine</name>
        <dbReference type="ChEBI" id="CHEBI:59789"/>
    </ligand>
</feature>
<dbReference type="EMBL" id="PFGC01000051">
    <property type="protein sequence ID" value="PIW36470.1"/>
    <property type="molecule type" value="Genomic_DNA"/>
</dbReference>
<comment type="caution">
    <text evidence="6">Lacks conserved residue(s) required for the propagation of feature annotation.</text>
</comment>
<dbReference type="PIRSF" id="PIRSF003078">
    <property type="entry name" value="GidB"/>
    <property type="match status" value="1"/>
</dbReference>
<evidence type="ECO:0000313" key="8">
    <source>
        <dbReference type="Proteomes" id="UP000230292"/>
    </source>
</evidence>
<evidence type="ECO:0000313" key="7">
    <source>
        <dbReference type="EMBL" id="PIW36470.1"/>
    </source>
</evidence>
<dbReference type="GO" id="GO:0070043">
    <property type="term" value="F:rRNA (guanine-N7-)-methyltransferase activity"/>
    <property type="evidence" value="ECO:0007669"/>
    <property type="project" value="UniProtKB-UniRule"/>
</dbReference>
<dbReference type="HAMAP" id="MF_00074">
    <property type="entry name" value="16SrRNA_methyltr_G"/>
    <property type="match status" value="1"/>
</dbReference>
<comment type="similarity">
    <text evidence="6">Belongs to the methyltransferase superfamily. RNA methyltransferase RsmG family.</text>
</comment>
<dbReference type="NCBIfam" id="TIGR00138">
    <property type="entry name" value="rsmG_gidB"/>
    <property type="match status" value="1"/>
</dbReference>
<proteinExistence type="inferred from homology"/>
<organism evidence="7 8">
    <name type="scientific">Candidatus Kerfeldbacteria bacterium CG15_BIG_FIL_POST_REV_8_21_14_020_45_12</name>
    <dbReference type="NCBI Taxonomy" id="2014247"/>
    <lineage>
        <taxon>Bacteria</taxon>
        <taxon>Candidatus Kerfeldiibacteriota</taxon>
    </lineage>
</organism>
<dbReference type="Gene3D" id="3.40.50.150">
    <property type="entry name" value="Vaccinia Virus protein VP39"/>
    <property type="match status" value="1"/>
</dbReference>
<keyword evidence="3 6" id="KW-0489">Methyltransferase</keyword>
<evidence type="ECO:0000256" key="3">
    <source>
        <dbReference type="ARBA" id="ARBA00022603"/>
    </source>
</evidence>
<keyword evidence="1 6" id="KW-0963">Cytoplasm</keyword>
<evidence type="ECO:0000256" key="4">
    <source>
        <dbReference type="ARBA" id="ARBA00022679"/>
    </source>
</evidence>
<feature type="binding site" evidence="6">
    <location>
        <begin position="123"/>
        <end position="124"/>
    </location>
    <ligand>
        <name>S-adenosyl-L-methionine</name>
        <dbReference type="ChEBI" id="CHEBI:59789"/>
    </ligand>
</feature>
<dbReference type="InterPro" id="IPR029063">
    <property type="entry name" value="SAM-dependent_MTases_sf"/>
</dbReference>
<keyword evidence="2 6" id="KW-0698">rRNA processing</keyword>
<feature type="binding site" evidence="6">
    <location>
        <position position="142"/>
    </location>
    <ligand>
        <name>S-adenosyl-L-methionine</name>
        <dbReference type="ChEBI" id="CHEBI:59789"/>
    </ligand>
</feature>
<name>A0A2M7H2L7_9BACT</name>
<dbReference type="AlphaFoldDB" id="A0A2M7H2L7"/>
<accession>A0A2M7H2L7</accession>
<keyword evidence="5 6" id="KW-0949">S-adenosyl-L-methionine</keyword>
<keyword evidence="4 6" id="KW-0808">Transferase</keyword>
<dbReference type="SUPFAM" id="SSF53335">
    <property type="entry name" value="S-adenosyl-L-methionine-dependent methyltransferases"/>
    <property type="match status" value="1"/>
</dbReference>
<comment type="caution">
    <text evidence="7">The sequence shown here is derived from an EMBL/GenBank/DDBJ whole genome shotgun (WGS) entry which is preliminary data.</text>
</comment>
<dbReference type="InterPro" id="IPR003682">
    <property type="entry name" value="rRNA_ssu_MeTfrase_G"/>
</dbReference>
<dbReference type="EC" id="2.1.1.-" evidence="6"/>
<evidence type="ECO:0000256" key="2">
    <source>
        <dbReference type="ARBA" id="ARBA00022552"/>
    </source>
</evidence>
<evidence type="ECO:0000256" key="6">
    <source>
        <dbReference type="HAMAP-Rule" id="MF_00074"/>
    </source>
</evidence>
<dbReference type="PANTHER" id="PTHR31760">
    <property type="entry name" value="S-ADENOSYL-L-METHIONINE-DEPENDENT METHYLTRANSFERASES SUPERFAMILY PROTEIN"/>
    <property type="match status" value="1"/>
</dbReference>
<dbReference type="Pfam" id="PF02527">
    <property type="entry name" value="GidB"/>
    <property type="match status" value="1"/>
</dbReference>
<gene>
    <name evidence="6" type="primary">rsmG</name>
    <name evidence="7" type="ORF">COW24_05155</name>
</gene>
<sequence length="216" mass="24127">MNDLTKQMQTSCTTDQWTKLLKFLDLVKEWNKKINLVSRKDIDQLIEHHLAPCLAFSTLGRIKAGENILDIGSGGGFPGLVNAILFPQTKFTLVDARKKKVDALNDMIKQLQLENATAYWGRIEELGEEKKWNNAFDRTTSRAVAPLADLYNWSLPFIKSEGTVEALKGGDVSAEVLMLTADKKIPATAVTLHLLSEEWGLSERLSDLVIVSIKKT</sequence>
<protein>
    <recommendedName>
        <fullName evidence="6">Ribosomal RNA small subunit methyltransferase G</fullName>
        <ecNumber evidence="6">2.1.1.-</ecNumber>
    </recommendedName>
    <alternativeName>
        <fullName evidence="6">16S rRNA 7-methylguanosine methyltransferase</fullName>
        <shortName evidence="6">16S rRNA m7G methyltransferase</shortName>
    </alternativeName>
</protein>
<dbReference type="PANTHER" id="PTHR31760:SF0">
    <property type="entry name" value="S-ADENOSYL-L-METHIONINE-DEPENDENT METHYLTRANSFERASES SUPERFAMILY PROTEIN"/>
    <property type="match status" value="1"/>
</dbReference>
<dbReference type="Proteomes" id="UP000230292">
    <property type="component" value="Unassembled WGS sequence"/>
</dbReference>
<comment type="function">
    <text evidence="6">Specifically methylates the N7 position of a guanine in 16S rRNA.</text>
</comment>
<feature type="binding site" evidence="6">
    <location>
        <position position="77"/>
    </location>
    <ligand>
        <name>S-adenosyl-L-methionine</name>
        <dbReference type="ChEBI" id="CHEBI:59789"/>
    </ligand>
</feature>
<dbReference type="GO" id="GO:0005829">
    <property type="term" value="C:cytosol"/>
    <property type="evidence" value="ECO:0007669"/>
    <property type="project" value="TreeGrafter"/>
</dbReference>